<name>A0A6J4R6V8_9ACTN</name>
<feature type="transmembrane region" description="Helical" evidence="8">
    <location>
        <begin position="202"/>
        <end position="220"/>
    </location>
</feature>
<evidence type="ECO:0000256" key="1">
    <source>
        <dbReference type="ARBA" id="ARBA00004651"/>
    </source>
</evidence>
<evidence type="ECO:0000259" key="9">
    <source>
        <dbReference type="Pfam" id="PF13231"/>
    </source>
</evidence>
<feature type="transmembrane region" description="Helical" evidence="8">
    <location>
        <begin position="334"/>
        <end position="354"/>
    </location>
</feature>
<dbReference type="Pfam" id="PF13231">
    <property type="entry name" value="PMT_2"/>
    <property type="match status" value="1"/>
</dbReference>
<keyword evidence="6 8" id="KW-1133">Transmembrane helix</keyword>
<dbReference type="GO" id="GO:0016763">
    <property type="term" value="F:pentosyltransferase activity"/>
    <property type="evidence" value="ECO:0007669"/>
    <property type="project" value="TreeGrafter"/>
</dbReference>
<gene>
    <name evidence="10" type="ORF">AVDCRST_MAG28-4065</name>
</gene>
<keyword evidence="4" id="KW-0808">Transferase</keyword>
<reference evidence="10" key="1">
    <citation type="submission" date="2020-02" db="EMBL/GenBank/DDBJ databases">
        <authorList>
            <person name="Meier V. D."/>
        </authorList>
    </citation>
    <scope>NUCLEOTIDE SEQUENCE</scope>
    <source>
        <strain evidence="10">AVDCRST_MAG28</strain>
    </source>
</reference>
<evidence type="ECO:0000256" key="2">
    <source>
        <dbReference type="ARBA" id="ARBA00022475"/>
    </source>
</evidence>
<sequence length="517" mass="57000">MDWGAKPLVHRPLLGGVAIVVYLACAKLITHVLTAGNYGFYRDELYFVAASKHLDFGYVDFPPLVAVVTALARVVFGDSAAALQFFPALASAGVVVLAGLMARELGGGRFAQGIAALATLVAPNILVFGTWLSMDAFDQFNWALASYALILVFKRGRPRLWLFFGLAAGVGLLTKVTILYFGFAVFAALLLTPARRHLLTPWPWLGGAVAFVFLLPYLYWQVTHGWPTLEFWGNYGGKLDPNSPWEFLLEQVLTMNPVTLPVWAAGLYYYLFSREGRPYRVFGFVFVILFAIFAFQNAKFYFLAPAYPMLFAAGGLTIERFIRLHEWNWLKPAYVSLLMVAGVFVAVLSVLPVLPVEAVAKTTGLVGGNAGIESEARKTAELPQTFAFRHGWEDMVETIAGVHDSLSDRERTVSCVLAGDFGEAGAVDFFGPAYGLPQAISGHNNYYLWGPGGCSGEVVISVGVPLERLEAVFEEIEHADTVTCEYCMPVENDLPVYVARDPRIPFEEAWPQFKHYN</sequence>
<feature type="transmembrane region" description="Helical" evidence="8">
    <location>
        <begin position="279"/>
        <end position="296"/>
    </location>
</feature>
<keyword evidence="2" id="KW-1003">Cell membrane</keyword>
<keyword evidence="7 8" id="KW-0472">Membrane</keyword>
<keyword evidence="3" id="KW-0328">Glycosyltransferase</keyword>
<evidence type="ECO:0000256" key="5">
    <source>
        <dbReference type="ARBA" id="ARBA00022692"/>
    </source>
</evidence>
<dbReference type="EMBL" id="CADCVE010000104">
    <property type="protein sequence ID" value="CAA9465817.1"/>
    <property type="molecule type" value="Genomic_DNA"/>
</dbReference>
<dbReference type="InterPro" id="IPR050297">
    <property type="entry name" value="LipidA_mod_glycosyltrf_83"/>
</dbReference>
<protein>
    <recommendedName>
        <fullName evidence="9">Glycosyltransferase RgtA/B/C/D-like domain-containing protein</fullName>
    </recommendedName>
</protein>
<feature type="transmembrane region" description="Helical" evidence="8">
    <location>
        <begin position="302"/>
        <end position="322"/>
    </location>
</feature>
<evidence type="ECO:0000256" key="6">
    <source>
        <dbReference type="ARBA" id="ARBA00022989"/>
    </source>
</evidence>
<dbReference type="GO" id="GO:0005886">
    <property type="term" value="C:plasma membrane"/>
    <property type="evidence" value="ECO:0007669"/>
    <property type="project" value="UniProtKB-SubCell"/>
</dbReference>
<feature type="transmembrane region" description="Helical" evidence="8">
    <location>
        <begin position="114"/>
        <end position="134"/>
    </location>
</feature>
<keyword evidence="5 8" id="KW-0812">Transmembrane</keyword>
<feature type="transmembrane region" description="Helical" evidence="8">
    <location>
        <begin position="252"/>
        <end position="272"/>
    </location>
</feature>
<dbReference type="GO" id="GO:0009103">
    <property type="term" value="P:lipopolysaccharide biosynthetic process"/>
    <property type="evidence" value="ECO:0007669"/>
    <property type="project" value="UniProtKB-ARBA"/>
</dbReference>
<dbReference type="InterPro" id="IPR038731">
    <property type="entry name" value="RgtA/B/C-like"/>
</dbReference>
<feature type="transmembrane region" description="Helical" evidence="8">
    <location>
        <begin position="82"/>
        <end position="102"/>
    </location>
</feature>
<dbReference type="AlphaFoldDB" id="A0A6J4R6V8"/>
<feature type="domain" description="Glycosyltransferase RgtA/B/C/D-like" evidence="9">
    <location>
        <begin position="61"/>
        <end position="220"/>
    </location>
</feature>
<evidence type="ECO:0000256" key="3">
    <source>
        <dbReference type="ARBA" id="ARBA00022676"/>
    </source>
</evidence>
<evidence type="ECO:0000256" key="8">
    <source>
        <dbReference type="SAM" id="Phobius"/>
    </source>
</evidence>
<organism evidence="10">
    <name type="scientific">uncultured Rubrobacteraceae bacterium</name>
    <dbReference type="NCBI Taxonomy" id="349277"/>
    <lineage>
        <taxon>Bacteria</taxon>
        <taxon>Bacillati</taxon>
        <taxon>Actinomycetota</taxon>
        <taxon>Rubrobacteria</taxon>
        <taxon>Rubrobacterales</taxon>
        <taxon>Rubrobacteraceae</taxon>
        <taxon>environmental samples</taxon>
    </lineage>
</organism>
<evidence type="ECO:0000256" key="4">
    <source>
        <dbReference type="ARBA" id="ARBA00022679"/>
    </source>
</evidence>
<comment type="subcellular location">
    <subcellularLocation>
        <location evidence="1">Cell membrane</location>
        <topology evidence="1">Multi-pass membrane protein</topology>
    </subcellularLocation>
</comment>
<feature type="transmembrane region" description="Helical" evidence="8">
    <location>
        <begin position="161"/>
        <end position="190"/>
    </location>
</feature>
<evidence type="ECO:0000256" key="7">
    <source>
        <dbReference type="ARBA" id="ARBA00023136"/>
    </source>
</evidence>
<evidence type="ECO:0000313" key="10">
    <source>
        <dbReference type="EMBL" id="CAA9465817.1"/>
    </source>
</evidence>
<proteinExistence type="predicted"/>
<feature type="transmembrane region" description="Helical" evidence="8">
    <location>
        <begin position="12"/>
        <end position="35"/>
    </location>
</feature>
<accession>A0A6J4R6V8</accession>
<dbReference type="PANTHER" id="PTHR33908">
    <property type="entry name" value="MANNOSYLTRANSFERASE YKCB-RELATED"/>
    <property type="match status" value="1"/>
</dbReference>
<dbReference type="PANTHER" id="PTHR33908:SF11">
    <property type="entry name" value="MEMBRANE PROTEIN"/>
    <property type="match status" value="1"/>
</dbReference>